<dbReference type="PROSITE" id="PS50110">
    <property type="entry name" value="RESPONSE_REGULATORY"/>
    <property type="match status" value="1"/>
</dbReference>
<keyword evidence="1" id="KW-0547">Nucleotide-binding</keyword>
<reference evidence="5 6" key="1">
    <citation type="submission" date="2018-06" db="EMBL/GenBank/DDBJ databases">
        <title>Genomic Encyclopedia of Type Strains, Phase III (KMG-III): the genomes of soil and plant-associated and newly described type strains.</title>
        <authorList>
            <person name="Whitman W."/>
        </authorList>
    </citation>
    <scope>NUCLEOTIDE SEQUENCE [LARGE SCALE GENOMIC DNA]</scope>
    <source>
        <strain evidence="5 6">CECT 7377</strain>
    </source>
</reference>
<evidence type="ECO:0000313" key="5">
    <source>
        <dbReference type="EMBL" id="RBP83857.1"/>
    </source>
</evidence>
<dbReference type="EMBL" id="QNSE01000005">
    <property type="protein sequence ID" value="RBP83857.1"/>
    <property type="molecule type" value="Genomic_DNA"/>
</dbReference>
<evidence type="ECO:0000313" key="6">
    <source>
        <dbReference type="Proteomes" id="UP000252792"/>
    </source>
</evidence>
<accession>A0A366JAG7</accession>
<dbReference type="InterPro" id="IPR001789">
    <property type="entry name" value="Sig_transdc_resp-reg_receiver"/>
</dbReference>
<gene>
    <name evidence="5" type="ORF">DFP80_105177</name>
</gene>
<evidence type="ECO:0000256" key="3">
    <source>
        <dbReference type="PROSITE-ProRule" id="PRU00169"/>
    </source>
</evidence>
<organism evidence="5 6">
    <name type="scientific">Marinomonas rhizomae</name>
    <dbReference type="NCBI Taxonomy" id="491948"/>
    <lineage>
        <taxon>Bacteria</taxon>
        <taxon>Pseudomonadati</taxon>
        <taxon>Pseudomonadota</taxon>
        <taxon>Gammaproteobacteria</taxon>
        <taxon>Oceanospirillales</taxon>
        <taxon>Oceanospirillaceae</taxon>
        <taxon>Marinomonas</taxon>
    </lineage>
</organism>
<keyword evidence="6" id="KW-1185">Reference proteome</keyword>
<dbReference type="InterPro" id="IPR027417">
    <property type="entry name" value="P-loop_NTPase"/>
</dbReference>
<dbReference type="SUPFAM" id="SSF52172">
    <property type="entry name" value="CheY-like"/>
    <property type="match status" value="1"/>
</dbReference>
<dbReference type="GO" id="GO:0005829">
    <property type="term" value="C:cytosol"/>
    <property type="evidence" value="ECO:0007669"/>
    <property type="project" value="TreeGrafter"/>
</dbReference>
<name>A0A366JAG7_9GAMM</name>
<evidence type="ECO:0000256" key="1">
    <source>
        <dbReference type="ARBA" id="ARBA00022741"/>
    </source>
</evidence>
<dbReference type="GO" id="GO:0051782">
    <property type="term" value="P:negative regulation of cell division"/>
    <property type="evidence" value="ECO:0007669"/>
    <property type="project" value="TreeGrafter"/>
</dbReference>
<dbReference type="InterPro" id="IPR050625">
    <property type="entry name" value="ParA/MinD_ATPase"/>
</dbReference>
<keyword evidence="2" id="KW-0067">ATP-binding</keyword>
<feature type="domain" description="Response regulatory" evidence="4">
    <location>
        <begin position="13"/>
        <end position="130"/>
    </location>
</feature>
<keyword evidence="3" id="KW-0597">Phosphoprotein</keyword>
<dbReference type="PANTHER" id="PTHR43384">
    <property type="entry name" value="SEPTUM SITE-DETERMINING PROTEIN MIND HOMOLOG, CHLOROPLASTIC-RELATED"/>
    <property type="match status" value="1"/>
</dbReference>
<dbReference type="GO" id="GO:0005524">
    <property type="term" value="F:ATP binding"/>
    <property type="evidence" value="ECO:0007669"/>
    <property type="project" value="UniProtKB-KW"/>
</dbReference>
<dbReference type="OrthoDB" id="9783172at2"/>
<dbReference type="SUPFAM" id="SSF52540">
    <property type="entry name" value="P-loop containing nucleoside triphosphate hydrolases"/>
    <property type="match status" value="1"/>
</dbReference>
<comment type="caution">
    <text evidence="5">The sequence shown here is derived from an EMBL/GenBank/DDBJ whole genome shotgun (WGS) entry which is preliminary data.</text>
</comment>
<evidence type="ECO:0000259" key="4">
    <source>
        <dbReference type="PROSITE" id="PS50110"/>
    </source>
</evidence>
<proteinExistence type="predicted"/>
<feature type="modified residue" description="4-aspartylphosphate" evidence="3">
    <location>
        <position position="65"/>
    </location>
</feature>
<dbReference type="Gene3D" id="3.40.50.300">
    <property type="entry name" value="P-loop containing nucleotide triphosphate hydrolases"/>
    <property type="match status" value="1"/>
</dbReference>
<dbReference type="InterPro" id="IPR011006">
    <property type="entry name" value="CheY-like_superfamily"/>
</dbReference>
<sequence length="414" mass="45513">MSDINMQTEKAASIVYFTAQKEEKAAVCDRLVRLGYASDVVHSGGISAANEWCKHNAIPHLIFADIDKVNTPLLAVAELIERTSPTSKLIVVGSDQSIDQYRALLSIGVFDYLVKPAPLDMMAKMIQKARRGDESESFGTGRTISVTGSSGGIGTSLVAYALGRLLSNQHYFKSALVDFDRKNGCLDLMLGAQGESGLDSVLQTDRIDSRLLERSMTEIDGRLSLLAQQPNYQAKDIDDTDQLLLLGAGLCRIFNQVIWDLPSSQPYGSLEVLKHSQARIILVDLTVADARNTLRLLNEIGDESNGQRILLVRNTCRQQNVDVITQTAFEEFVGRKIDMQLPFVGGGLSKSLLQGKLSFDAFPELTRHLLHLTDLACGKEPQELSSSLPFMASFLSKLRPNNTSKKLRLKGARL</sequence>
<dbReference type="PANTHER" id="PTHR43384:SF6">
    <property type="entry name" value="SEPTUM SITE-DETERMINING PROTEIN MIND HOMOLOG, CHLOROPLASTIC"/>
    <property type="match status" value="1"/>
</dbReference>
<dbReference type="GO" id="GO:0016887">
    <property type="term" value="F:ATP hydrolysis activity"/>
    <property type="evidence" value="ECO:0007669"/>
    <property type="project" value="TreeGrafter"/>
</dbReference>
<dbReference type="AlphaFoldDB" id="A0A366JAG7"/>
<dbReference type="Gene3D" id="3.40.50.2300">
    <property type="match status" value="1"/>
</dbReference>
<dbReference type="GO" id="GO:0009898">
    <property type="term" value="C:cytoplasmic side of plasma membrane"/>
    <property type="evidence" value="ECO:0007669"/>
    <property type="project" value="TreeGrafter"/>
</dbReference>
<dbReference type="RefSeq" id="WP_113916213.1">
    <property type="nucleotide sequence ID" value="NZ_QNSE01000005.1"/>
</dbReference>
<protein>
    <submittedName>
        <fullName evidence="5">Pilus assembly protein CpaE</fullName>
    </submittedName>
</protein>
<dbReference type="Proteomes" id="UP000252792">
    <property type="component" value="Unassembled WGS sequence"/>
</dbReference>
<evidence type="ECO:0000256" key="2">
    <source>
        <dbReference type="ARBA" id="ARBA00022840"/>
    </source>
</evidence>
<dbReference type="GO" id="GO:0000160">
    <property type="term" value="P:phosphorelay signal transduction system"/>
    <property type="evidence" value="ECO:0007669"/>
    <property type="project" value="InterPro"/>
</dbReference>